<evidence type="ECO:0000259" key="1">
    <source>
        <dbReference type="PROSITE" id="PS51186"/>
    </source>
</evidence>
<dbReference type="InterPro" id="IPR000182">
    <property type="entry name" value="GNAT_dom"/>
</dbReference>
<dbReference type="PROSITE" id="PS51186">
    <property type="entry name" value="GNAT"/>
    <property type="match status" value="1"/>
</dbReference>
<name>A0AAN7VR01_9PEZI</name>
<reference evidence="2" key="1">
    <citation type="submission" date="2023-08" db="EMBL/GenBank/DDBJ databases">
        <title>Black Yeasts Isolated from many extreme environments.</title>
        <authorList>
            <person name="Coleine C."/>
            <person name="Stajich J.E."/>
            <person name="Selbmann L."/>
        </authorList>
    </citation>
    <scope>NUCLEOTIDE SEQUENCE</scope>
    <source>
        <strain evidence="2">CCFEE 5810</strain>
    </source>
</reference>
<comment type="caution">
    <text evidence="2">The sequence shown here is derived from an EMBL/GenBank/DDBJ whole genome shotgun (WGS) entry which is preliminary data.</text>
</comment>
<sequence>MSTNLIIAPATAADAPELAQVMISAYQDDKMYQAAFGRAVERSSDDQEQEERLFRQALFVDFTSSPNILLFKAVDPIPGRIIGYTDWIVPTNSALVRKPEDMNPDHCSTSIEWPAWIKRELLESGDAVLKESRDRLLGERHCEDVWKLRKVVVLPERRGEGVGRQLLEASLEAIDGEGRDVFLHSTRVARKLFESSRFEVLEEVEVMNGYCCITVSGRCYDSDAYLAVCRC</sequence>
<dbReference type="Pfam" id="PF13673">
    <property type="entry name" value="Acetyltransf_10"/>
    <property type="match status" value="1"/>
</dbReference>
<dbReference type="GO" id="GO:0016747">
    <property type="term" value="F:acyltransferase activity, transferring groups other than amino-acyl groups"/>
    <property type="evidence" value="ECO:0007669"/>
    <property type="project" value="InterPro"/>
</dbReference>
<evidence type="ECO:0000313" key="3">
    <source>
        <dbReference type="Proteomes" id="UP001310594"/>
    </source>
</evidence>
<dbReference type="EMBL" id="JAVRQU010000011">
    <property type="protein sequence ID" value="KAK5697333.1"/>
    <property type="molecule type" value="Genomic_DNA"/>
</dbReference>
<dbReference type="SUPFAM" id="SSF55729">
    <property type="entry name" value="Acyl-CoA N-acyltransferases (Nat)"/>
    <property type="match status" value="1"/>
</dbReference>
<dbReference type="CDD" id="cd04301">
    <property type="entry name" value="NAT_SF"/>
    <property type="match status" value="1"/>
</dbReference>
<dbReference type="PANTHER" id="PTHR42791:SF2">
    <property type="entry name" value="N-ACETYLTRANSFERASE DOMAIN-CONTAINING PROTEIN"/>
    <property type="match status" value="1"/>
</dbReference>
<dbReference type="InterPro" id="IPR016181">
    <property type="entry name" value="Acyl_CoA_acyltransferase"/>
</dbReference>
<protein>
    <recommendedName>
        <fullName evidence="1">N-acetyltransferase domain-containing protein</fullName>
    </recommendedName>
</protein>
<accession>A0AAN7VR01</accession>
<organism evidence="2 3">
    <name type="scientific">Elasticomyces elasticus</name>
    <dbReference type="NCBI Taxonomy" id="574655"/>
    <lineage>
        <taxon>Eukaryota</taxon>
        <taxon>Fungi</taxon>
        <taxon>Dikarya</taxon>
        <taxon>Ascomycota</taxon>
        <taxon>Pezizomycotina</taxon>
        <taxon>Dothideomycetes</taxon>
        <taxon>Dothideomycetidae</taxon>
        <taxon>Mycosphaerellales</taxon>
        <taxon>Teratosphaeriaceae</taxon>
        <taxon>Elasticomyces</taxon>
    </lineage>
</organism>
<dbReference type="AlphaFoldDB" id="A0AAN7VR01"/>
<dbReference type="PANTHER" id="PTHR42791">
    <property type="entry name" value="GNAT FAMILY ACETYLTRANSFERASE"/>
    <property type="match status" value="1"/>
</dbReference>
<dbReference type="Gene3D" id="3.40.630.30">
    <property type="match status" value="1"/>
</dbReference>
<gene>
    <name evidence="2" type="ORF">LTR97_007470</name>
</gene>
<dbReference type="Proteomes" id="UP001310594">
    <property type="component" value="Unassembled WGS sequence"/>
</dbReference>
<feature type="domain" description="N-acetyltransferase" evidence="1">
    <location>
        <begin position="89"/>
        <end position="231"/>
    </location>
</feature>
<evidence type="ECO:0000313" key="2">
    <source>
        <dbReference type="EMBL" id="KAK5697333.1"/>
    </source>
</evidence>
<dbReference type="InterPro" id="IPR052523">
    <property type="entry name" value="Trichothecene_AcTrans"/>
</dbReference>
<proteinExistence type="predicted"/>